<name>A0AAD4G8Z1_BOLED</name>
<reference evidence="1" key="2">
    <citation type="journal article" date="2020" name="Nat. Commun.">
        <title>Large-scale genome sequencing of mycorrhizal fungi provides insights into the early evolution of symbiotic traits.</title>
        <authorList>
            <person name="Miyauchi S."/>
            <person name="Kiss E."/>
            <person name="Kuo A."/>
            <person name="Drula E."/>
            <person name="Kohler A."/>
            <person name="Sanchez-Garcia M."/>
            <person name="Morin E."/>
            <person name="Andreopoulos B."/>
            <person name="Barry K.W."/>
            <person name="Bonito G."/>
            <person name="Buee M."/>
            <person name="Carver A."/>
            <person name="Chen C."/>
            <person name="Cichocki N."/>
            <person name="Clum A."/>
            <person name="Culley D."/>
            <person name="Crous P.W."/>
            <person name="Fauchery L."/>
            <person name="Girlanda M."/>
            <person name="Hayes R.D."/>
            <person name="Keri Z."/>
            <person name="LaButti K."/>
            <person name="Lipzen A."/>
            <person name="Lombard V."/>
            <person name="Magnuson J."/>
            <person name="Maillard F."/>
            <person name="Murat C."/>
            <person name="Nolan M."/>
            <person name="Ohm R.A."/>
            <person name="Pangilinan J."/>
            <person name="Pereira M.F."/>
            <person name="Perotto S."/>
            <person name="Peter M."/>
            <person name="Pfister S."/>
            <person name="Riley R."/>
            <person name="Sitrit Y."/>
            <person name="Stielow J.B."/>
            <person name="Szollosi G."/>
            <person name="Zifcakova L."/>
            <person name="Stursova M."/>
            <person name="Spatafora J.W."/>
            <person name="Tedersoo L."/>
            <person name="Vaario L.M."/>
            <person name="Yamada A."/>
            <person name="Yan M."/>
            <person name="Wang P."/>
            <person name="Xu J."/>
            <person name="Bruns T."/>
            <person name="Baldrian P."/>
            <person name="Vilgalys R."/>
            <person name="Dunand C."/>
            <person name="Henrissat B."/>
            <person name="Grigoriev I.V."/>
            <person name="Hibbett D."/>
            <person name="Nagy L.G."/>
            <person name="Martin F.M."/>
        </authorList>
    </citation>
    <scope>NUCLEOTIDE SEQUENCE</scope>
    <source>
        <strain evidence="1">BED1</strain>
    </source>
</reference>
<accession>A0AAD4G8Z1</accession>
<sequence length="79" mass="9042">MMNAGIATAMRMQATRCTHGVTRKLLHLELYAPDCARLIKEWWLIERMLTWVAVRLAAARNRILSKLGKGEARRGHLTL</sequence>
<comment type="caution">
    <text evidence="1">The sequence shown here is derived from an EMBL/GenBank/DDBJ whole genome shotgun (WGS) entry which is preliminary data.</text>
</comment>
<organism evidence="1 2">
    <name type="scientific">Boletus edulis BED1</name>
    <dbReference type="NCBI Taxonomy" id="1328754"/>
    <lineage>
        <taxon>Eukaryota</taxon>
        <taxon>Fungi</taxon>
        <taxon>Dikarya</taxon>
        <taxon>Basidiomycota</taxon>
        <taxon>Agaricomycotina</taxon>
        <taxon>Agaricomycetes</taxon>
        <taxon>Agaricomycetidae</taxon>
        <taxon>Boletales</taxon>
        <taxon>Boletineae</taxon>
        <taxon>Boletaceae</taxon>
        <taxon>Boletoideae</taxon>
        <taxon>Boletus</taxon>
    </lineage>
</organism>
<reference evidence="1" key="1">
    <citation type="submission" date="2019-10" db="EMBL/GenBank/DDBJ databases">
        <authorList>
            <consortium name="DOE Joint Genome Institute"/>
            <person name="Kuo A."/>
            <person name="Miyauchi S."/>
            <person name="Kiss E."/>
            <person name="Drula E."/>
            <person name="Kohler A."/>
            <person name="Sanchez-Garcia M."/>
            <person name="Andreopoulos B."/>
            <person name="Barry K.W."/>
            <person name="Bonito G."/>
            <person name="Buee M."/>
            <person name="Carver A."/>
            <person name="Chen C."/>
            <person name="Cichocki N."/>
            <person name="Clum A."/>
            <person name="Culley D."/>
            <person name="Crous P.W."/>
            <person name="Fauchery L."/>
            <person name="Girlanda M."/>
            <person name="Hayes R."/>
            <person name="Keri Z."/>
            <person name="LaButti K."/>
            <person name="Lipzen A."/>
            <person name="Lombard V."/>
            <person name="Magnuson J."/>
            <person name="Maillard F."/>
            <person name="Morin E."/>
            <person name="Murat C."/>
            <person name="Nolan M."/>
            <person name="Ohm R."/>
            <person name="Pangilinan J."/>
            <person name="Pereira M."/>
            <person name="Perotto S."/>
            <person name="Peter M."/>
            <person name="Riley R."/>
            <person name="Sitrit Y."/>
            <person name="Stielow B."/>
            <person name="Szollosi G."/>
            <person name="Zifcakova L."/>
            <person name="Stursova M."/>
            <person name="Spatafora J.W."/>
            <person name="Tedersoo L."/>
            <person name="Vaario L.-M."/>
            <person name="Yamada A."/>
            <person name="Yan M."/>
            <person name="Wang P."/>
            <person name="Xu J."/>
            <person name="Bruns T."/>
            <person name="Baldrian P."/>
            <person name="Vilgalys R."/>
            <person name="Henrissat B."/>
            <person name="Grigoriev I.V."/>
            <person name="Hibbett D."/>
            <person name="Nagy L.G."/>
            <person name="Martin F.M."/>
        </authorList>
    </citation>
    <scope>NUCLEOTIDE SEQUENCE</scope>
    <source>
        <strain evidence="1">BED1</strain>
    </source>
</reference>
<proteinExistence type="predicted"/>
<dbReference type="AlphaFoldDB" id="A0AAD4G8Z1"/>
<dbReference type="EMBL" id="WHUW01000062">
    <property type="protein sequence ID" value="KAF8430522.1"/>
    <property type="molecule type" value="Genomic_DNA"/>
</dbReference>
<dbReference type="Proteomes" id="UP001194468">
    <property type="component" value="Unassembled WGS sequence"/>
</dbReference>
<gene>
    <name evidence="1" type="ORF">L210DRAFT_170502</name>
</gene>
<evidence type="ECO:0000313" key="2">
    <source>
        <dbReference type="Proteomes" id="UP001194468"/>
    </source>
</evidence>
<keyword evidence="2" id="KW-1185">Reference proteome</keyword>
<protein>
    <submittedName>
        <fullName evidence="1">Uncharacterized protein</fullName>
    </submittedName>
</protein>
<evidence type="ECO:0000313" key="1">
    <source>
        <dbReference type="EMBL" id="KAF8430522.1"/>
    </source>
</evidence>